<dbReference type="SUPFAM" id="SSF54637">
    <property type="entry name" value="Thioesterase/thiol ester dehydrase-isomerase"/>
    <property type="match status" value="1"/>
</dbReference>
<dbReference type="Gene3D" id="3.10.129.10">
    <property type="entry name" value="Hotdog Thioesterase"/>
    <property type="match status" value="1"/>
</dbReference>
<dbReference type="OrthoDB" id="9798208at2"/>
<organism evidence="4 5">
    <name type="scientific">Ellagibacter isourolithinifaciens</name>
    <dbReference type="NCBI Taxonomy" id="2137581"/>
    <lineage>
        <taxon>Bacteria</taxon>
        <taxon>Bacillati</taxon>
        <taxon>Actinomycetota</taxon>
        <taxon>Coriobacteriia</taxon>
        <taxon>Eggerthellales</taxon>
        <taxon>Eggerthellaceae</taxon>
        <taxon>Ellagibacter</taxon>
    </lineage>
</organism>
<keyword evidence="2" id="KW-0378">Hydrolase</keyword>
<comment type="similarity">
    <text evidence="1">Belongs to the thioesterase PaaI family.</text>
</comment>
<dbReference type="PANTHER" id="PTHR43240">
    <property type="entry name" value="1,4-DIHYDROXY-2-NAPHTHOYL-COA THIOESTERASE 1"/>
    <property type="match status" value="1"/>
</dbReference>
<dbReference type="InterPro" id="IPR006683">
    <property type="entry name" value="Thioestr_dom"/>
</dbReference>
<accession>A0A6N6NLW3</accession>
<sequence>MDFNKLLGITFPEASATFVRAELPITDAIRQPYGFVHGGATLTLLEAAASLGAEFHTDLSRELPFGVNVNVTHRKSGVDGTLHGEAAFDREETSSKGYRKLFWNVCARDDGGDVISEGVILCVVVPQRVTIDNPHLSTAPALSR</sequence>
<dbReference type="AlphaFoldDB" id="A0A6N6NLW3"/>
<dbReference type="NCBIfam" id="TIGR00369">
    <property type="entry name" value="unchar_dom_1"/>
    <property type="match status" value="1"/>
</dbReference>
<keyword evidence="5" id="KW-1185">Reference proteome</keyword>
<dbReference type="Proteomes" id="UP000468668">
    <property type="component" value="Unassembled WGS sequence"/>
</dbReference>
<dbReference type="RefSeq" id="WP_158050080.1">
    <property type="nucleotide sequence ID" value="NZ_DAWAFB010000006.1"/>
</dbReference>
<reference evidence="4 5" key="1">
    <citation type="submission" date="2019-09" db="EMBL/GenBank/DDBJ databases">
        <title>Whole genome shotgun sequencing (WGS) of Ellagibacter isourolithinifaciens DSM 104140(T) and Adlercreutzia muris DSM 29508(T).</title>
        <authorList>
            <person name="Stoll D.A."/>
            <person name="Danylec N."/>
            <person name="Huch M."/>
        </authorList>
    </citation>
    <scope>NUCLEOTIDE SEQUENCE [LARGE SCALE GENOMIC DNA]</scope>
    <source>
        <strain evidence="4 5">DSM 104140</strain>
    </source>
</reference>
<dbReference type="GO" id="GO:0005829">
    <property type="term" value="C:cytosol"/>
    <property type="evidence" value="ECO:0007669"/>
    <property type="project" value="TreeGrafter"/>
</dbReference>
<evidence type="ECO:0000259" key="3">
    <source>
        <dbReference type="Pfam" id="PF03061"/>
    </source>
</evidence>
<evidence type="ECO:0000313" key="5">
    <source>
        <dbReference type="Proteomes" id="UP000468668"/>
    </source>
</evidence>
<dbReference type="GO" id="GO:0061522">
    <property type="term" value="F:1,4-dihydroxy-2-naphthoyl-CoA thioesterase activity"/>
    <property type="evidence" value="ECO:0007669"/>
    <property type="project" value="TreeGrafter"/>
</dbReference>
<dbReference type="GeneID" id="98658426"/>
<dbReference type="Pfam" id="PF03061">
    <property type="entry name" value="4HBT"/>
    <property type="match status" value="1"/>
</dbReference>
<dbReference type="EMBL" id="WAJR01000024">
    <property type="protein sequence ID" value="KAB1638647.1"/>
    <property type="molecule type" value="Genomic_DNA"/>
</dbReference>
<evidence type="ECO:0000256" key="1">
    <source>
        <dbReference type="ARBA" id="ARBA00008324"/>
    </source>
</evidence>
<proteinExistence type="inferred from homology"/>
<feature type="domain" description="Thioesterase" evidence="3">
    <location>
        <begin position="33"/>
        <end position="95"/>
    </location>
</feature>
<comment type="caution">
    <text evidence="4">The sequence shown here is derived from an EMBL/GenBank/DDBJ whole genome shotgun (WGS) entry which is preliminary data.</text>
</comment>
<name>A0A6N6NLW3_9ACTN</name>
<gene>
    <name evidence="4" type="ORF">F8C90_08400</name>
</gene>
<evidence type="ECO:0000256" key="2">
    <source>
        <dbReference type="ARBA" id="ARBA00022801"/>
    </source>
</evidence>
<protein>
    <submittedName>
        <fullName evidence="4">PaaI family thioesterase</fullName>
    </submittedName>
</protein>
<dbReference type="InterPro" id="IPR029069">
    <property type="entry name" value="HotDog_dom_sf"/>
</dbReference>
<evidence type="ECO:0000313" key="4">
    <source>
        <dbReference type="EMBL" id="KAB1638647.1"/>
    </source>
</evidence>
<dbReference type="CDD" id="cd03443">
    <property type="entry name" value="PaaI_thioesterase"/>
    <property type="match status" value="1"/>
</dbReference>
<dbReference type="InterPro" id="IPR003736">
    <property type="entry name" value="PAAI_dom"/>
</dbReference>
<dbReference type="PANTHER" id="PTHR43240:SF5">
    <property type="entry name" value="1,4-DIHYDROXY-2-NAPHTHOYL-COA THIOESTERASE 1"/>
    <property type="match status" value="1"/>
</dbReference>